<gene>
    <name evidence="3" type="ORF">C2857_006010</name>
</gene>
<evidence type="ECO:0000313" key="3">
    <source>
        <dbReference type="EMBL" id="QPG97237.1"/>
    </source>
</evidence>
<dbReference type="OrthoDB" id="3518533at2759"/>
<organism evidence="3 4">
    <name type="scientific">Epichloe festucae (strain Fl1)</name>
    <dbReference type="NCBI Taxonomy" id="877507"/>
    <lineage>
        <taxon>Eukaryota</taxon>
        <taxon>Fungi</taxon>
        <taxon>Dikarya</taxon>
        <taxon>Ascomycota</taxon>
        <taxon>Pezizomycotina</taxon>
        <taxon>Sordariomycetes</taxon>
        <taxon>Hypocreomycetidae</taxon>
        <taxon>Hypocreales</taxon>
        <taxon>Clavicipitaceae</taxon>
        <taxon>Epichloe</taxon>
    </lineage>
</organism>
<name>A0A7S9KPY8_EPIFF</name>
<protein>
    <recommendedName>
        <fullName evidence="2">DUF7907 domain-containing protein</fullName>
    </recommendedName>
</protein>
<dbReference type="AlphaFoldDB" id="A0A7S9KPY8"/>
<evidence type="ECO:0000259" key="2">
    <source>
        <dbReference type="Pfam" id="PF25484"/>
    </source>
</evidence>
<sequence>MAIVGPNSCESRGRPGPVTNGHGHSASVSISDVLWLSARSRRESQGAACLCSADKVYFTIVHLEPARQGWTPTGVWPGAMWREQLTQNRHSPPANIVDMYVSAAVLGLAGAAAAAAAAAAAVAPVGPTYPVTNMSKGFRLVVKVTDPSGDWNSIHNTYISSIHDGHPGSNVLAQVEDAQKGHTFYLNGTGTDHNDNKVLTESFSDISAGLELVNEDSSSIRTARLVQGHGDGYFSLLHYGEHAPFLRPETWVACKEKLALYTKDKKEYIIFKQAAATRDPTSGRYELHVPRNCARVTLLPECTKLNDLPKASAYMPKNIAPTHEHAIDAHCYPDVKAIDWRKYASD</sequence>
<evidence type="ECO:0000313" key="4">
    <source>
        <dbReference type="Proteomes" id="UP000594364"/>
    </source>
</evidence>
<proteinExistence type="predicted"/>
<reference evidence="3 4" key="1">
    <citation type="journal article" date="2018" name="PLoS Genet.">
        <title>Repeat elements organise 3D genome structure and mediate transcription in the filamentous fungus Epichloe festucae.</title>
        <authorList>
            <person name="Winter D.J."/>
            <person name="Ganley A.R.D."/>
            <person name="Young C.A."/>
            <person name="Liachko I."/>
            <person name="Schardl C.L."/>
            <person name="Dupont P.Y."/>
            <person name="Berry D."/>
            <person name="Ram A."/>
            <person name="Scott B."/>
            <person name="Cox M.P."/>
        </authorList>
    </citation>
    <scope>NUCLEOTIDE SEQUENCE [LARGE SCALE GENOMIC DNA]</scope>
    <source>
        <strain evidence="3 4">Fl1</strain>
    </source>
</reference>
<dbReference type="Proteomes" id="UP000594364">
    <property type="component" value="Chromosome 2"/>
</dbReference>
<keyword evidence="4" id="KW-1185">Reference proteome</keyword>
<evidence type="ECO:0000256" key="1">
    <source>
        <dbReference type="SAM" id="MobiDB-lite"/>
    </source>
</evidence>
<dbReference type="EMBL" id="CP031386">
    <property type="protein sequence ID" value="QPG97237.1"/>
    <property type="molecule type" value="Genomic_DNA"/>
</dbReference>
<accession>A0A7S9KPY8</accession>
<feature type="domain" description="DUF7907" evidence="2">
    <location>
        <begin position="135"/>
        <end position="302"/>
    </location>
</feature>
<dbReference type="InterPro" id="IPR057229">
    <property type="entry name" value="DUF7907"/>
</dbReference>
<feature type="region of interest" description="Disordered" evidence="1">
    <location>
        <begin position="1"/>
        <end position="25"/>
    </location>
</feature>
<dbReference type="Pfam" id="PF25484">
    <property type="entry name" value="DUF7907"/>
    <property type="match status" value="1"/>
</dbReference>